<proteinExistence type="inferred from homology"/>
<dbReference type="Pfam" id="PF20684">
    <property type="entry name" value="Fung_rhodopsin"/>
    <property type="match status" value="1"/>
</dbReference>
<feature type="transmembrane region" description="Helical" evidence="6">
    <location>
        <begin position="186"/>
        <end position="207"/>
    </location>
</feature>
<keyword evidence="3 6" id="KW-1133">Transmembrane helix</keyword>
<organism evidence="8 9">
    <name type="scientific">Diaporthe australafricana</name>
    <dbReference type="NCBI Taxonomy" id="127596"/>
    <lineage>
        <taxon>Eukaryota</taxon>
        <taxon>Fungi</taxon>
        <taxon>Dikarya</taxon>
        <taxon>Ascomycota</taxon>
        <taxon>Pezizomycotina</taxon>
        <taxon>Sordariomycetes</taxon>
        <taxon>Sordariomycetidae</taxon>
        <taxon>Diaporthales</taxon>
        <taxon>Diaporthaceae</taxon>
        <taxon>Diaporthe</taxon>
    </lineage>
</organism>
<keyword evidence="9" id="KW-1185">Reference proteome</keyword>
<dbReference type="Proteomes" id="UP001583177">
    <property type="component" value="Unassembled WGS sequence"/>
</dbReference>
<dbReference type="InterPro" id="IPR052337">
    <property type="entry name" value="SAT4-like"/>
</dbReference>
<dbReference type="PANTHER" id="PTHR33048:SF156">
    <property type="entry name" value="INTEGRAL MEMBRANE PROTEIN"/>
    <property type="match status" value="1"/>
</dbReference>
<evidence type="ECO:0000256" key="2">
    <source>
        <dbReference type="ARBA" id="ARBA00022692"/>
    </source>
</evidence>
<evidence type="ECO:0000256" key="4">
    <source>
        <dbReference type="ARBA" id="ARBA00023136"/>
    </source>
</evidence>
<evidence type="ECO:0000256" key="6">
    <source>
        <dbReference type="SAM" id="Phobius"/>
    </source>
</evidence>
<reference evidence="8 9" key="1">
    <citation type="journal article" date="2024" name="IMA Fungus">
        <title>IMA Genome - F19 : A genome assembly and annotation guide to empower mycologists, including annotated draft genome sequences of Ceratocystis pirilliformis, Diaporthe australafricana, Fusarium ophioides, Paecilomyces lecythidis, and Sporothrix stenoceras.</title>
        <authorList>
            <person name="Aylward J."/>
            <person name="Wilson A.M."/>
            <person name="Visagie C.M."/>
            <person name="Spraker J."/>
            <person name="Barnes I."/>
            <person name="Buitendag C."/>
            <person name="Ceriani C."/>
            <person name="Del Mar Angel L."/>
            <person name="du Plessis D."/>
            <person name="Fuchs T."/>
            <person name="Gasser K."/>
            <person name="Kramer D."/>
            <person name="Li W."/>
            <person name="Munsamy K."/>
            <person name="Piso A."/>
            <person name="Price J.L."/>
            <person name="Sonnekus B."/>
            <person name="Thomas C."/>
            <person name="van der Nest A."/>
            <person name="van Dijk A."/>
            <person name="van Heerden A."/>
            <person name="van Vuuren N."/>
            <person name="Yilmaz N."/>
            <person name="Duong T.A."/>
            <person name="van der Merwe N.A."/>
            <person name="Wingfield M.J."/>
            <person name="Wingfield B.D."/>
        </authorList>
    </citation>
    <scope>NUCLEOTIDE SEQUENCE [LARGE SCALE GENOMIC DNA]</scope>
    <source>
        <strain evidence="8 9">CMW 18300</strain>
    </source>
</reference>
<comment type="caution">
    <text evidence="8">The sequence shown here is derived from an EMBL/GenBank/DDBJ whole genome shotgun (WGS) entry which is preliminary data.</text>
</comment>
<feature type="transmembrane region" description="Helical" evidence="6">
    <location>
        <begin position="109"/>
        <end position="130"/>
    </location>
</feature>
<evidence type="ECO:0000256" key="1">
    <source>
        <dbReference type="ARBA" id="ARBA00004141"/>
    </source>
</evidence>
<feature type="domain" description="Rhodopsin" evidence="7">
    <location>
        <begin position="41"/>
        <end position="227"/>
    </location>
</feature>
<feature type="transmembrane region" description="Helical" evidence="6">
    <location>
        <begin position="142"/>
        <end position="166"/>
    </location>
</feature>
<evidence type="ECO:0000259" key="7">
    <source>
        <dbReference type="Pfam" id="PF20684"/>
    </source>
</evidence>
<evidence type="ECO:0000313" key="8">
    <source>
        <dbReference type="EMBL" id="KAL1845921.1"/>
    </source>
</evidence>
<keyword evidence="4 6" id="KW-0472">Membrane</keyword>
<comment type="similarity">
    <text evidence="5">Belongs to the SAT4 family.</text>
</comment>
<feature type="transmembrane region" description="Helical" evidence="6">
    <location>
        <begin position="27"/>
        <end position="47"/>
    </location>
</feature>
<comment type="subcellular location">
    <subcellularLocation>
        <location evidence="1">Membrane</location>
        <topology evidence="1">Multi-pass membrane protein</topology>
    </subcellularLocation>
</comment>
<keyword evidence="2 6" id="KW-0812">Transmembrane</keyword>
<dbReference type="InterPro" id="IPR049326">
    <property type="entry name" value="Rhodopsin_dom_fungi"/>
</dbReference>
<sequence length="228" mass="25676">MATNGSLSPSPEYLAENIGYKFLDTTYVFIVLITVVYGLFVVSRLFFAERNGWEIWTIYPIAYIFCLTLCITCILFQKLAGGGRHVLFVLGTEPEKLGTWLRIQTADEAIYMTGVTLPKVAILIMFLHIFVGKRVRLITKVVTAVVILHWLVSGIIVMFTICQPFSFEWDKSIDGHCSDLIAVYRYISIPNILTDLAVLVLPLSTLWHLNMSRTRKAGVFLTFLAGGL</sequence>
<dbReference type="EMBL" id="JAWRVE010000288">
    <property type="protein sequence ID" value="KAL1845921.1"/>
    <property type="molecule type" value="Genomic_DNA"/>
</dbReference>
<accession>A0ABR3VVE6</accession>
<feature type="transmembrane region" description="Helical" evidence="6">
    <location>
        <begin position="59"/>
        <end position="80"/>
    </location>
</feature>
<name>A0ABR3VVE6_9PEZI</name>
<dbReference type="PANTHER" id="PTHR33048">
    <property type="entry name" value="PTH11-LIKE INTEGRAL MEMBRANE PROTEIN (AFU_ORTHOLOGUE AFUA_5G11245)"/>
    <property type="match status" value="1"/>
</dbReference>
<gene>
    <name evidence="8" type="ORF">Daus18300_014412</name>
</gene>
<protein>
    <recommendedName>
        <fullName evidence="7">Rhodopsin domain-containing protein</fullName>
    </recommendedName>
</protein>
<evidence type="ECO:0000256" key="5">
    <source>
        <dbReference type="ARBA" id="ARBA00038359"/>
    </source>
</evidence>
<evidence type="ECO:0000313" key="9">
    <source>
        <dbReference type="Proteomes" id="UP001583177"/>
    </source>
</evidence>
<evidence type="ECO:0000256" key="3">
    <source>
        <dbReference type="ARBA" id="ARBA00022989"/>
    </source>
</evidence>